<dbReference type="AlphaFoldDB" id="A0A1Q9A0U8"/>
<evidence type="ECO:0008006" key="5">
    <source>
        <dbReference type="Google" id="ProtNLM"/>
    </source>
</evidence>
<reference evidence="1 4" key="2">
    <citation type="submission" date="2020-08" db="EMBL/GenBank/DDBJ databases">
        <title>Genomic Encyclopedia of Type Strains, Phase IV (KMG-IV): sequencing the most valuable type-strain genomes for metagenomic binning, comparative biology and taxonomic classification.</title>
        <authorList>
            <person name="Goeker M."/>
        </authorList>
    </citation>
    <scope>NUCLEOTIDE SEQUENCE [LARGE SCALE GENOMIC DNA]</scope>
    <source>
        <strain evidence="1 4">DSM 100021</strain>
    </source>
</reference>
<sequence length="230" mass="25809">MKSIIPLAGPGFANSDGSVKSEMIIDDLPLLRRAVESRHWWISGLITQADLIFVLRDDVQSRRFYQEKLMAWYPSSRCVFLSHYTKGAAFSVLGGCALLENVNEPICFDLADILFEVDCNPMDYIAREDVGALALTFRSDNPVYSYIRRDAQNRVIEAAEKKVISTEASAGVYFYKSVSIYLKALAAVFDLGDRFTFRDLHFICPVFNGVLSQGLSVEALNVSNVRDIKL</sequence>
<dbReference type="Proteomes" id="UP000185598">
    <property type="component" value="Unassembled WGS sequence"/>
</dbReference>
<dbReference type="SUPFAM" id="SSF53448">
    <property type="entry name" value="Nucleotide-diphospho-sugar transferases"/>
    <property type="match status" value="1"/>
</dbReference>
<dbReference type="EMBL" id="JACIED010000002">
    <property type="protein sequence ID" value="MBB4007823.1"/>
    <property type="molecule type" value="Genomic_DNA"/>
</dbReference>
<accession>A0A1Q9A0U8</accession>
<dbReference type="RefSeq" id="WP_075616217.1">
    <property type="nucleotide sequence ID" value="NZ_JACIED010000002.1"/>
</dbReference>
<protein>
    <recommendedName>
        <fullName evidence="5">Glycosyl transferase family 2</fullName>
    </recommendedName>
</protein>
<evidence type="ECO:0000313" key="4">
    <source>
        <dbReference type="Proteomes" id="UP000544107"/>
    </source>
</evidence>
<dbReference type="Proteomes" id="UP000544107">
    <property type="component" value="Unassembled WGS sequence"/>
</dbReference>
<comment type="caution">
    <text evidence="2">The sequence shown here is derived from an EMBL/GenBank/DDBJ whole genome shotgun (WGS) entry which is preliminary data.</text>
</comment>
<organism evidence="2 3">
    <name type="scientific">Allorhizobium taibaishanense</name>
    <dbReference type="NCBI Taxonomy" id="887144"/>
    <lineage>
        <taxon>Bacteria</taxon>
        <taxon>Pseudomonadati</taxon>
        <taxon>Pseudomonadota</taxon>
        <taxon>Alphaproteobacteria</taxon>
        <taxon>Hyphomicrobiales</taxon>
        <taxon>Rhizobiaceae</taxon>
        <taxon>Rhizobium/Agrobacterium group</taxon>
        <taxon>Allorhizobium</taxon>
    </lineage>
</organism>
<dbReference type="EMBL" id="MKIN01000024">
    <property type="protein sequence ID" value="OLP48164.1"/>
    <property type="molecule type" value="Genomic_DNA"/>
</dbReference>
<evidence type="ECO:0000313" key="2">
    <source>
        <dbReference type="EMBL" id="OLP48164.1"/>
    </source>
</evidence>
<dbReference type="Gene3D" id="3.90.550.10">
    <property type="entry name" value="Spore Coat Polysaccharide Biosynthesis Protein SpsA, Chain A"/>
    <property type="match status" value="1"/>
</dbReference>
<evidence type="ECO:0000313" key="3">
    <source>
        <dbReference type="Proteomes" id="UP000185598"/>
    </source>
</evidence>
<evidence type="ECO:0000313" key="1">
    <source>
        <dbReference type="EMBL" id="MBB4007823.1"/>
    </source>
</evidence>
<gene>
    <name evidence="2" type="ORF">BJF91_08415</name>
    <name evidence="1" type="ORF">GGQ71_002086</name>
</gene>
<name>A0A1Q9A0U8_9HYPH</name>
<keyword evidence="3" id="KW-1185">Reference proteome</keyword>
<dbReference type="InterPro" id="IPR029044">
    <property type="entry name" value="Nucleotide-diphossugar_trans"/>
</dbReference>
<dbReference type="STRING" id="887144.BJF91_08415"/>
<dbReference type="OrthoDB" id="7301503at2"/>
<reference evidence="2 3" key="1">
    <citation type="submission" date="2016-09" db="EMBL/GenBank/DDBJ databases">
        <title>Rhizobium oryziradicis sp. nov., isolated from the root of rice.</title>
        <authorList>
            <person name="Zhao J."/>
            <person name="Zhang X."/>
        </authorList>
    </citation>
    <scope>NUCLEOTIDE SEQUENCE [LARGE SCALE GENOMIC DNA]</scope>
    <source>
        <strain evidence="2 3">14971</strain>
    </source>
</reference>
<proteinExistence type="predicted"/>